<dbReference type="InterPro" id="IPR006439">
    <property type="entry name" value="HAD-SF_hydro_IA"/>
</dbReference>
<keyword evidence="1" id="KW-0378">Hydrolase</keyword>
<evidence type="ECO:0000313" key="1">
    <source>
        <dbReference type="EMBL" id="UVW34024.1"/>
    </source>
</evidence>
<dbReference type="Proteomes" id="UP001059934">
    <property type="component" value="Chromosome"/>
</dbReference>
<organism evidence="1 2">
    <name type="scientific">SAR92 clade bacterium H455</name>
    <dbReference type="NCBI Taxonomy" id="2974818"/>
    <lineage>
        <taxon>Bacteria</taxon>
        <taxon>Pseudomonadati</taxon>
        <taxon>Pseudomonadota</taxon>
        <taxon>Gammaproteobacteria</taxon>
        <taxon>Cellvibrionales</taxon>
        <taxon>Porticoccaceae</taxon>
        <taxon>SAR92 clade</taxon>
    </lineage>
</organism>
<dbReference type="EMBL" id="CP103416">
    <property type="protein sequence ID" value="UVW34024.1"/>
    <property type="molecule type" value="Genomic_DNA"/>
</dbReference>
<dbReference type="InterPro" id="IPR050155">
    <property type="entry name" value="HAD-like_hydrolase_sf"/>
</dbReference>
<dbReference type="Gene3D" id="1.10.150.240">
    <property type="entry name" value="Putative phosphatase, domain 2"/>
    <property type="match status" value="1"/>
</dbReference>
<name>A0ABY5TLF8_9GAMM</name>
<dbReference type="Gene3D" id="3.40.50.1000">
    <property type="entry name" value="HAD superfamily/HAD-like"/>
    <property type="match status" value="1"/>
</dbReference>
<dbReference type="GO" id="GO:0016787">
    <property type="term" value="F:hydrolase activity"/>
    <property type="evidence" value="ECO:0007669"/>
    <property type="project" value="UniProtKB-KW"/>
</dbReference>
<dbReference type="NCBIfam" id="TIGR01509">
    <property type="entry name" value="HAD-SF-IA-v3"/>
    <property type="match status" value="1"/>
</dbReference>
<reference evidence="1" key="1">
    <citation type="submission" date="2022-08" db="EMBL/GenBank/DDBJ databases">
        <title>Catabolic pathway analysis in culturable SAR92 clade bacteria reveals their overlooked roles in DMSP degradation in coastal seas.</title>
        <authorList>
            <person name="He X."/>
            <person name="Zhang X."/>
            <person name="Zhang Y."/>
        </authorList>
    </citation>
    <scope>NUCLEOTIDE SEQUENCE</scope>
    <source>
        <strain evidence="1">H455</strain>
    </source>
</reference>
<dbReference type="SFLD" id="SFLDS00003">
    <property type="entry name" value="Haloacid_Dehalogenase"/>
    <property type="match status" value="1"/>
</dbReference>
<dbReference type="Pfam" id="PF13419">
    <property type="entry name" value="HAD_2"/>
    <property type="match status" value="1"/>
</dbReference>
<dbReference type="SUPFAM" id="SSF56784">
    <property type="entry name" value="HAD-like"/>
    <property type="match status" value="1"/>
</dbReference>
<dbReference type="PANTHER" id="PTHR43434:SF24">
    <property type="entry name" value="HYDROLASE-RELATED"/>
    <property type="match status" value="1"/>
</dbReference>
<accession>A0ABY5TLF8</accession>
<dbReference type="InterPro" id="IPR036412">
    <property type="entry name" value="HAD-like_sf"/>
</dbReference>
<dbReference type="InterPro" id="IPR023198">
    <property type="entry name" value="PGP-like_dom2"/>
</dbReference>
<gene>
    <name evidence="1" type="ORF">NYF23_08230</name>
</gene>
<proteinExistence type="predicted"/>
<dbReference type="InterPro" id="IPR041492">
    <property type="entry name" value="HAD_2"/>
</dbReference>
<keyword evidence="2" id="KW-1185">Reference proteome</keyword>
<sequence>MIKTNSNTIKLVIFDWDGTISDSVARIVSAMQSAAAELNMTVPTYLEVKEIIGLGLTEAVFRLFPQATREQVFQLQTSYSQHYRAEDSAPCPFFPGVTETLHQLKAEGYQLAVATGKSRAGLDRVLLSLGMENFFHNSRCADETLSKPHPLMLEELLAEFDLPAEAAVMIGDTEFDMEMAVNAGMPRIAVSYGAHHADRLHAFEPLACVDLFSEIKSSLY</sequence>
<dbReference type="SFLD" id="SFLDG01129">
    <property type="entry name" value="C1.5:_HAD__Beta-PGM__Phosphata"/>
    <property type="match status" value="1"/>
</dbReference>
<dbReference type="NCBIfam" id="TIGR01549">
    <property type="entry name" value="HAD-SF-IA-v1"/>
    <property type="match status" value="1"/>
</dbReference>
<dbReference type="PANTHER" id="PTHR43434">
    <property type="entry name" value="PHOSPHOGLYCOLATE PHOSPHATASE"/>
    <property type="match status" value="1"/>
</dbReference>
<evidence type="ECO:0000313" key="2">
    <source>
        <dbReference type="Proteomes" id="UP001059934"/>
    </source>
</evidence>
<protein>
    <submittedName>
        <fullName evidence="1">HAD-IA family hydrolase</fullName>
    </submittedName>
</protein>
<dbReference type="InterPro" id="IPR023214">
    <property type="entry name" value="HAD_sf"/>
</dbReference>